<name>A0ACB9JND7_9ASTR</name>
<accession>A0ACB9JND7</accession>
<gene>
    <name evidence="1" type="ORF">L1987_08616</name>
</gene>
<sequence length="254" mass="28509">MGRRQSMDDDEGMVVVGSDFLLPSPSSCMILVVTGDWSKAKREKNVRDGVPVTNLIEKSWGWEMIDCFSTGEQHYVPINLLDVLCALSSRFEIDMELKATSLLHLIRCSSRKGDNNPHGMDSSKILQLGLPPLKTLEKIRAVLWMLSVNAVLLLVDIVLNHLRIIHACVSMWWPYSFLDLSSPYAPICVDQIDENGKNSMMMSVFYVLAYILNKMLSMFQLMKNQKVGGIRFIAVISSAHENGCHSIVSRIGDC</sequence>
<dbReference type="Proteomes" id="UP001056120">
    <property type="component" value="Linkage Group LG03"/>
</dbReference>
<keyword evidence="2" id="KW-1185">Reference proteome</keyword>
<dbReference type="EMBL" id="CM042020">
    <property type="protein sequence ID" value="KAI3821060.1"/>
    <property type="molecule type" value="Genomic_DNA"/>
</dbReference>
<comment type="caution">
    <text evidence="1">The sequence shown here is derived from an EMBL/GenBank/DDBJ whole genome shotgun (WGS) entry which is preliminary data.</text>
</comment>
<protein>
    <submittedName>
        <fullName evidence="1">Uncharacterized protein</fullName>
    </submittedName>
</protein>
<organism evidence="1 2">
    <name type="scientific">Smallanthus sonchifolius</name>
    <dbReference type="NCBI Taxonomy" id="185202"/>
    <lineage>
        <taxon>Eukaryota</taxon>
        <taxon>Viridiplantae</taxon>
        <taxon>Streptophyta</taxon>
        <taxon>Embryophyta</taxon>
        <taxon>Tracheophyta</taxon>
        <taxon>Spermatophyta</taxon>
        <taxon>Magnoliopsida</taxon>
        <taxon>eudicotyledons</taxon>
        <taxon>Gunneridae</taxon>
        <taxon>Pentapetalae</taxon>
        <taxon>asterids</taxon>
        <taxon>campanulids</taxon>
        <taxon>Asterales</taxon>
        <taxon>Asteraceae</taxon>
        <taxon>Asteroideae</taxon>
        <taxon>Heliantheae alliance</taxon>
        <taxon>Millerieae</taxon>
        <taxon>Smallanthus</taxon>
    </lineage>
</organism>
<proteinExistence type="predicted"/>
<evidence type="ECO:0000313" key="1">
    <source>
        <dbReference type="EMBL" id="KAI3821060.1"/>
    </source>
</evidence>
<reference evidence="2" key="1">
    <citation type="journal article" date="2022" name="Mol. Ecol. Resour.">
        <title>The genomes of chicory, endive, great burdock and yacon provide insights into Asteraceae palaeo-polyploidization history and plant inulin production.</title>
        <authorList>
            <person name="Fan W."/>
            <person name="Wang S."/>
            <person name="Wang H."/>
            <person name="Wang A."/>
            <person name="Jiang F."/>
            <person name="Liu H."/>
            <person name="Zhao H."/>
            <person name="Xu D."/>
            <person name="Zhang Y."/>
        </authorList>
    </citation>
    <scope>NUCLEOTIDE SEQUENCE [LARGE SCALE GENOMIC DNA]</scope>
    <source>
        <strain evidence="2">cv. Yunnan</strain>
    </source>
</reference>
<reference evidence="1 2" key="2">
    <citation type="journal article" date="2022" name="Mol. Ecol. Resour.">
        <title>The genomes of chicory, endive, great burdock and yacon provide insights into Asteraceae paleo-polyploidization history and plant inulin production.</title>
        <authorList>
            <person name="Fan W."/>
            <person name="Wang S."/>
            <person name="Wang H."/>
            <person name="Wang A."/>
            <person name="Jiang F."/>
            <person name="Liu H."/>
            <person name="Zhao H."/>
            <person name="Xu D."/>
            <person name="Zhang Y."/>
        </authorList>
    </citation>
    <scope>NUCLEOTIDE SEQUENCE [LARGE SCALE GENOMIC DNA]</scope>
    <source>
        <strain evidence="2">cv. Yunnan</strain>
        <tissue evidence="1">Leaves</tissue>
    </source>
</reference>
<evidence type="ECO:0000313" key="2">
    <source>
        <dbReference type="Proteomes" id="UP001056120"/>
    </source>
</evidence>